<protein>
    <submittedName>
        <fullName evidence="3">Alpha/beta hydrolase</fullName>
    </submittedName>
</protein>
<dbReference type="InterPro" id="IPR029058">
    <property type="entry name" value="AB_hydrolase_fold"/>
</dbReference>
<dbReference type="AlphaFoldDB" id="A0A6P2TSI9"/>
<reference evidence="3 4" key="1">
    <citation type="submission" date="2019-09" db="EMBL/GenBank/DDBJ databases">
        <authorList>
            <person name="Depoorter E."/>
        </authorList>
    </citation>
    <scope>NUCLEOTIDE SEQUENCE [LARGE SCALE GENOMIC DNA]</scope>
    <source>
        <strain evidence="3">R-18112</strain>
    </source>
</reference>
<evidence type="ECO:0000313" key="3">
    <source>
        <dbReference type="EMBL" id="VWC60626.1"/>
    </source>
</evidence>
<dbReference type="SUPFAM" id="SSF52009">
    <property type="entry name" value="Phosphohistidine domain"/>
    <property type="match status" value="1"/>
</dbReference>
<evidence type="ECO:0000313" key="4">
    <source>
        <dbReference type="Proteomes" id="UP000494274"/>
    </source>
</evidence>
<dbReference type="Pfam" id="PF00391">
    <property type="entry name" value="PEP-utilizers"/>
    <property type="match status" value="1"/>
</dbReference>
<proteinExistence type="predicted"/>
<feature type="domain" description="PEP-utilising enzyme mobile" evidence="2">
    <location>
        <begin position="809"/>
        <end position="853"/>
    </location>
</feature>
<organism evidence="3 4">
    <name type="scientific">Burkholderia lata (strain ATCC 17760 / DSM 23089 / LMG 22485 / NCIMB 9086 / R18194 / 383)</name>
    <dbReference type="NCBI Taxonomy" id="482957"/>
    <lineage>
        <taxon>Bacteria</taxon>
        <taxon>Pseudomonadati</taxon>
        <taxon>Pseudomonadota</taxon>
        <taxon>Betaproteobacteria</taxon>
        <taxon>Burkholderiales</taxon>
        <taxon>Burkholderiaceae</taxon>
        <taxon>Burkholderia</taxon>
        <taxon>Burkholderia cepacia complex</taxon>
    </lineage>
</organism>
<dbReference type="Gene3D" id="3.40.50.1820">
    <property type="entry name" value="alpha/beta hydrolase"/>
    <property type="match status" value="1"/>
</dbReference>
<sequence length="878" mass="98027">MNRELNEIDSRRMPATIDHQAERGHFSIPLAPAQREQDDTNKTRGIRRRRRPDRARATATSPADDASMSKPILYLLAGNGSAADWWDDALPHFRHYRPVPLELPGFGDNLAPPCEDLAAYAQALLNATEPGHAIMAVGVNALLVLHALQRRPGHFSRSVLLAPVGAFLWERRLPKLMAPKPLRKTIHWLLAHYPALFARKFSNLTWTRAQYRRMGAGYARCRAFLPHWDLVRADTALPLLEWVADRIELVWGDQDNVLGVRQAAAWSAILARADLTVTLQADWGHYPWIDAPAAFVQWLEAGDAGFVAHTKGGRLALATMAGLPVPPALSLTRADDPRLPGFLASQPDAEWAIRSSSHGEDQADAANAGLHTTFLRVPAAQAAARVAELLDGGLEETVVQRFITPVLSGIAFVRHLAVEVEWVEGHLETLADGQASPQRAILSRLGEPWQRGTFPTAHGLGATQLWAFLQRVLREFHYVPGDVEWAWDGRQLWLLQYRPISSYGWHRHLTAANIAEILPPQPSRLVEYAQRRAAGSIPAIMARWDARILQDNEPFTALYGGASYINNDLFLARLADWGVSAGNYSGEIGGATPPLRWRPLRLLRSLPVFWRMLRVARGHLPTLERGLQRFDQELATLVERRADGQQLADWFTRFYVFVVQGNLCIASSLASSGGALWGRPPTAYGQLDDSPHRLPWETDPGTARPAPTDLPLQAFPDWPLPVRVLHTLGAPGMRGWYLQVREWYRDNLMRVFFRLHHAMPAADRDAWFAPHPDRRERNGSFWQDGSEGTDEAAGFMIYPGHTQGVLGHDILLEDTLDPGRHAQYQAARAVIARMGGRLSHGATLLRELRKPSAVLPRVDAAWIGREVRLSDGRLTLVE</sequence>
<dbReference type="GO" id="GO:0016787">
    <property type="term" value="F:hydrolase activity"/>
    <property type="evidence" value="ECO:0007669"/>
    <property type="project" value="UniProtKB-KW"/>
</dbReference>
<dbReference type="Proteomes" id="UP000494274">
    <property type="component" value="Unassembled WGS sequence"/>
</dbReference>
<feature type="compositionally biased region" description="Basic residues" evidence="1">
    <location>
        <begin position="44"/>
        <end position="53"/>
    </location>
</feature>
<gene>
    <name evidence="3" type="ORF">BLA18112_00946</name>
</gene>
<dbReference type="InterPro" id="IPR036637">
    <property type="entry name" value="Phosphohistidine_dom_sf"/>
</dbReference>
<dbReference type="InterPro" id="IPR013815">
    <property type="entry name" value="ATP_grasp_subdomain_1"/>
</dbReference>
<accession>A0A6P2TSI9</accession>
<dbReference type="EMBL" id="CABVQI010000002">
    <property type="protein sequence ID" value="VWC60626.1"/>
    <property type="molecule type" value="Genomic_DNA"/>
</dbReference>
<feature type="compositionally biased region" description="Basic and acidic residues" evidence="1">
    <location>
        <begin position="1"/>
        <end position="12"/>
    </location>
</feature>
<dbReference type="SUPFAM" id="SSF53474">
    <property type="entry name" value="alpha/beta-Hydrolases"/>
    <property type="match status" value="1"/>
</dbReference>
<dbReference type="Gene3D" id="3.30.1490.20">
    <property type="entry name" value="ATP-grasp fold, A domain"/>
    <property type="match status" value="1"/>
</dbReference>
<dbReference type="SUPFAM" id="SSF56059">
    <property type="entry name" value="Glutathione synthetase ATP-binding domain-like"/>
    <property type="match status" value="1"/>
</dbReference>
<dbReference type="Gene3D" id="3.50.30.10">
    <property type="entry name" value="Phosphohistidine domain"/>
    <property type="match status" value="1"/>
</dbReference>
<dbReference type="InterPro" id="IPR008279">
    <property type="entry name" value="PEP-util_enz_mobile_dom"/>
</dbReference>
<dbReference type="GO" id="GO:0016772">
    <property type="term" value="F:transferase activity, transferring phosphorus-containing groups"/>
    <property type="evidence" value="ECO:0007669"/>
    <property type="project" value="InterPro"/>
</dbReference>
<keyword evidence="3" id="KW-0378">Hydrolase</keyword>
<evidence type="ECO:0000256" key="1">
    <source>
        <dbReference type="SAM" id="MobiDB-lite"/>
    </source>
</evidence>
<feature type="region of interest" description="Disordered" evidence="1">
    <location>
        <begin position="1"/>
        <end position="65"/>
    </location>
</feature>
<evidence type="ECO:0000259" key="2">
    <source>
        <dbReference type="Pfam" id="PF00391"/>
    </source>
</evidence>
<dbReference type="GO" id="GO:0005524">
    <property type="term" value="F:ATP binding"/>
    <property type="evidence" value="ECO:0007669"/>
    <property type="project" value="InterPro"/>
</dbReference>
<name>A0A6P2TSI9_BURL3</name>